<name>A0AAP5KCD2_9ENTE</name>
<evidence type="ECO:0000313" key="2">
    <source>
        <dbReference type="EMBL" id="MDT2545037.1"/>
    </source>
</evidence>
<dbReference type="EMBL" id="JARPXM010000032">
    <property type="protein sequence ID" value="MDT2540259.1"/>
    <property type="molecule type" value="Genomic_DNA"/>
</dbReference>
<dbReference type="Proteomes" id="UP001254770">
    <property type="component" value="Unassembled WGS sequence"/>
</dbReference>
<reference evidence="2" key="1">
    <citation type="submission" date="2023-03" db="EMBL/GenBank/DDBJ databases">
        <authorList>
            <person name="Shen W."/>
            <person name="Cai J."/>
        </authorList>
    </citation>
    <scope>NUCLEOTIDE SEQUENCE</scope>
    <source>
        <strain evidence="1">B646-2</strain>
        <strain evidence="2">Y15</strain>
    </source>
</reference>
<comment type="caution">
    <text evidence="2">The sequence shown here is derived from an EMBL/GenBank/DDBJ whole genome shotgun (WGS) entry which is preliminary data.</text>
</comment>
<proteinExistence type="predicted"/>
<organism evidence="2 3">
    <name type="scientific">Enterococcus raffinosus</name>
    <dbReference type="NCBI Taxonomy" id="71452"/>
    <lineage>
        <taxon>Bacteria</taxon>
        <taxon>Bacillati</taxon>
        <taxon>Bacillota</taxon>
        <taxon>Bacilli</taxon>
        <taxon>Lactobacillales</taxon>
        <taxon>Enterococcaceae</taxon>
        <taxon>Enterococcus</taxon>
    </lineage>
</organism>
<dbReference type="AlphaFoldDB" id="A0AAP5KCD2"/>
<dbReference type="GeneID" id="67042407"/>
<sequence>MKDYGLTRQQLFQLTRGTLEKRINHYFKETHDSNGTIQFLVALQVRDELCEGDFSLLLKDLVQYIFLHMRSTALMRRFYGYFAEYFDKKEWRLLSVKLFPAKTFVSDKIKALYSQLIKEPFARVAES</sequence>
<protein>
    <submittedName>
        <fullName evidence="2">Uncharacterized protein</fullName>
    </submittedName>
</protein>
<accession>A0AAP5KCD2</accession>
<gene>
    <name evidence="2" type="ORF">P7D69_11870</name>
    <name evidence="1" type="ORF">P7D78_19320</name>
</gene>
<dbReference type="RefSeq" id="WP_010743781.1">
    <property type="nucleotide sequence ID" value="NZ_BAAAXM010000022.1"/>
</dbReference>
<evidence type="ECO:0000313" key="3">
    <source>
        <dbReference type="Proteomes" id="UP001254770"/>
    </source>
</evidence>
<evidence type="ECO:0000313" key="1">
    <source>
        <dbReference type="EMBL" id="MDT2540259.1"/>
    </source>
</evidence>
<dbReference type="EMBL" id="JARPXL010000011">
    <property type="protein sequence ID" value="MDT2545037.1"/>
    <property type="molecule type" value="Genomic_DNA"/>
</dbReference>
<dbReference type="Proteomes" id="UP001249240">
    <property type="component" value="Unassembled WGS sequence"/>
</dbReference>